<evidence type="ECO:0000313" key="2">
    <source>
        <dbReference type="EMBL" id="KAK9169292.1"/>
    </source>
</evidence>
<accession>A0AAP0LFN2</accession>
<proteinExistence type="predicted"/>
<keyword evidence="3" id="KW-1185">Reference proteome</keyword>
<feature type="transmembrane region" description="Helical" evidence="1">
    <location>
        <begin position="47"/>
        <end position="66"/>
    </location>
</feature>
<name>A0AAP0LFN2_9MAGN</name>
<keyword evidence="1" id="KW-1133">Transmembrane helix</keyword>
<reference evidence="2 3" key="1">
    <citation type="submission" date="2024-01" db="EMBL/GenBank/DDBJ databases">
        <title>Genome assemblies of Stephania.</title>
        <authorList>
            <person name="Yang L."/>
        </authorList>
    </citation>
    <scope>NUCLEOTIDE SEQUENCE [LARGE SCALE GENOMIC DNA]</scope>
    <source>
        <strain evidence="2">YNDBR</strain>
        <tissue evidence="2">Leaf</tissue>
    </source>
</reference>
<sequence>MAAIPTLFHEVFEHAMVAVAHFYGMILVVGMRSWCSQRGTLAPFHKLGLAYSVICYVNLLVIAPYMKLVCIYVEARVNGIVICFVMPRHLMAVQVSTHYLLVCFQDELMAMTLHFFLDWTGALKLRPIPMTFMIDCVWILNSHLISPMPTSQDRGFPPIVGVLKGMFVQYAYLLVAYEVLVVMSLNN</sequence>
<organism evidence="2 3">
    <name type="scientific">Stephania yunnanensis</name>
    <dbReference type="NCBI Taxonomy" id="152371"/>
    <lineage>
        <taxon>Eukaryota</taxon>
        <taxon>Viridiplantae</taxon>
        <taxon>Streptophyta</taxon>
        <taxon>Embryophyta</taxon>
        <taxon>Tracheophyta</taxon>
        <taxon>Spermatophyta</taxon>
        <taxon>Magnoliopsida</taxon>
        <taxon>Ranunculales</taxon>
        <taxon>Menispermaceae</taxon>
        <taxon>Menispermoideae</taxon>
        <taxon>Cissampelideae</taxon>
        <taxon>Stephania</taxon>
    </lineage>
</organism>
<gene>
    <name evidence="2" type="ORF">Syun_001432</name>
</gene>
<evidence type="ECO:0000313" key="3">
    <source>
        <dbReference type="Proteomes" id="UP001420932"/>
    </source>
</evidence>
<protein>
    <submittedName>
        <fullName evidence="2">Uncharacterized protein</fullName>
    </submittedName>
</protein>
<evidence type="ECO:0000256" key="1">
    <source>
        <dbReference type="SAM" id="Phobius"/>
    </source>
</evidence>
<feature type="transmembrane region" description="Helical" evidence="1">
    <location>
        <begin position="15"/>
        <end position="35"/>
    </location>
</feature>
<dbReference type="AlphaFoldDB" id="A0AAP0LFN2"/>
<dbReference type="Proteomes" id="UP001420932">
    <property type="component" value="Unassembled WGS sequence"/>
</dbReference>
<keyword evidence="1" id="KW-0472">Membrane</keyword>
<feature type="transmembrane region" description="Helical" evidence="1">
    <location>
        <begin position="166"/>
        <end position="185"/>
    </location>
</feature>
<keyword evidence="1" id="KW-0812">Transmembrane</keyword>
<comment type="caution">
    <text evidence="2">The sequence shown here is derived from an EMBL/GenBank/DDBJ whole genome shotgun (WGS) entry which is preliminary data.</text>
</comment>
<dbReference type="EMBL" id="JBBNAF010000001">
    <property type="protein sequence ID" value="KAK9169292.1"/>
    <property type="molecule type" value="Genomic_DNA"/>
</dbReference>